<reference evidence="1" key="2">
    <citation type="submission" date="2021-09" db="EMBL/GenBank/DDBJ databases">
        <authorList>
            <person name="Jia N."/>
            <person name="Wang J."/>
            <person name="Shi W."/>
            <person name="Du L."/>
            <person name="Sun Y."/>
            <person name="Zhan W."/>
            <person name="Jiang J."/>
            <person name="Wang Q."/>
            <person name="Zhang B."/>
            <person name="Ji P."/>
            <person name="Sakyi L.B."/>
            <person name="Cui X."/>
            <person name="Yuan T."/>
            <person name="Jiang B."/>
            <person name="Yang W."/>
            <person name="Lam T.T.-Y."/>
            <person name="Chang Q."/>
            <person name="Ding S."/>
            <person name="Wang X."/>
            <person name="Zhu J."/>
            <person name="Ruan X."/>
            <person name="Zhao L."/>
            <person name="Wei J."/>
            <person name="Que T."/>
            <person name="Du C."/>
            <person name="Cheng J."/>
            <person name="Dai P."/>
            <person name="Han X."/>
            <person name="Huang E."/>
            <person name="Gao Y."/>
            <person name="Liu J."/>
            <person name="Shao H."/>
            <person name="Ye R."/>
            <person name="Li L."/>
            <person name="Wei W."/>
            <person name="Wang X."/>
            <person name="Wang C."/>
            <person name="Huo Q."/>
            <person name="Li W."/>
            <person name="Guo W."/>
            <person name="Chen H."/>
            <person name="Chen S."/>
            <person name="Zhou L."/>
            <person name="Zhou L."/>
            <person name="Ni X."/>
            <person name="Tian J."/>
            <person name="Zhou Y."/>
            <person name="Sheng Y."/>
            <person name="Liu T."/>
            <person name="Pan Y."/>
            <person name="Xia L."/>
            <person name="Li J."/>
            <person name="Zhao F."/>
            <person name="Cao W."/>
        </authorList>
    </citation>
    <scope>NUCLEOTIDE SEQUENCE</scope>
    <source>
        <strain evidence="1">Rsan-2018</strain>
        <tissue evidence="1">Larvae</tissue>
    </source>
</reference>
<sequence>MDDGITTLLLSRYRKEPPMCSLWGPDNASGIDESVCFNTFYRDCPGITQNTETLALRGTANWYMVPLHFQRPPGVQRTAIAPPPVAKALAPATAPHARGDALLRAVSSADLEMREQETTARIIAAQGNPGNKTVEHSGVLAKNSRAAVSSGAAGSEEGYRHHLCDIVFYTHCPRTAREFYFSSSTNSCVRATTSYGAEVCNRSPNKFASEASCHKSCVHPSTPSGRCLDRPVFSQCRSADLKRRLWFFEGEACQPWDFPFGRCPMDDGDLFGSREECAHRCLENQTYLSLCRTPPSGTCTTHHLNTRCSQDAVSEDVGAQSSKTAMSDRDKSVSHDWFLQEDLRSRRKSDASEPSPADLMGRALMAIF</sequence>
<dbReference type="VEuPathDB" id="VectorBase:RSAN_026477"/>
<reference evidence="1" key="1">
    <citation type="journal article" date="2020" name="Cell">
        <title>Large-Scale Comparative Analyses of Tick Genomes Elucidate Their Genetic Diversity and Vector Capacities.</title>
        <authorList>
            <consortium name="Tick Genome and Microbiome Consortium (TIGMIC)"/>
            <person name="Jia N."/>
            <person name="Wang J."/>
            <person name="Shi W."/>
            <person name="Du L."/>
            <person name="Sun Y."/>
            <person name="Zhan W."/>
            <person name="Jiang J.F."/>
            <person name="Wang Q."/>
            <person name="Zhang B."/>
            <person name="Ji P."/>
            <person name="Bell-Sakyi L."/>
            <person name="Cui X.M."/>
            <person name="Yuan T.T."/>
            <person name="Jiang B.G."/>
            <person name="Yang W.F."/>
            <person name="Lam T.T."/>
            <person name="Chang Q.C."/>
            <person name="Ding S.J."/>
            <person name="Wang X.J."/>
            <person name="Zhu J.G."/>
            <person name="Ruan X.D."/>
            <person name="Zhao L."/>
            <person name="Wei J.T."/>
            <person name="Ye R.Z."/>
            <person name="Que T.C."/>
            <person name="Du C.H."/>
            <person name="Zhou Y.H."/>
            <person name="Cheng J.X."/>
            <person name="Dai P.F."/>
            <person name="Guo W.B."/>
            <person name="Han X.H."/>
            <person name="Huang E.J."/>
            <person name="Li L.F."/>
            <person name="Wei W."/>
            <person name="Gao Y.C."/>
            <person name="Liu J.Z."/>
            <person name="Shao H.Z."/>
            <person name="Wang X."/>
            <person name="Wang C.C."/>
            <person name="Yang T.C."/>
            <person name="Huo Q.B."/>
            <person name="Li W."/>
            <person name="Chen H.Y."/>
            <person name="Chen S.E."/>
            <person name="Zhou L.G."/>
            <person name="Ni X.B."/>
            <person name="Tian J.H."/>
            <person name="Sheng Y."/>
            <person name="Liu T."/>
            <person name="Pan Y.S."/>
            <person name="Xia L.Y."/>
            <person name="Li J."/>
            <person name="Zhao F."/>
            <person name="Cao W.C."/>
        </authorList>
    </citation>
    <scope>NUCLEOTIDE SEQUENCE</scope>
    <source>
        <strain evidence="1">Rsan-2018</strain>
    </source>
</reference>
<name>A0A9D4PHU4_RHISA</name>
<dbReference type="InterPro" id="IPR036880">
    <property type="entry name" value="Kunitz_BPTI_sf"/>
</dbReference>
<protein>
    <recommendedName>
        <fullName evidence="3">BPTI/Kunitz inhibitor domain-containing protein</fullName>
    </recommendedName>
</protein>
<dbReference type="Gene3D" id="4.10.410.10">
    <property type="entry name" value="Pancreatic trypsin inhibitor Kunitz domain"/>
    <property type="match status" value="1"/>
</dbReference>
<keyword evidence="2" id="KW-1185">Reference proteome</keyword>
<evidence type="ECO:0000313" key="2">
    <source>
        <dbReference type="Proteomes" id="UP000821837"/>
    </source>
</evidence>
<dbReference type="Proteomes" id="UP000821837">
    <property type="component" value="Unassembled WGS sequence"/>
</dbReference>
<comment type="caution">
    <text evidence="1">The sequence shown here is derived from an EMBL/GenBank/DDBJ whole genome shotgun (WGS) entry which is preliminary data.</text>
</comment>
<proteinExistence type="predicted"/>
<organism evidence="1 2">
    <name type="scientific">Rhipicephalus sanguineus</name>
    <name type="common">Brown dog tick</name>
    <name type="synonym">Ixodes sanguineus</name>
    <dbReference type="NCBI Taxonomy" id="34632"/>
    <lineage>
        <taxon>Eukaryota</taxon>
        <taxon>Metazoa</taxon>
        <taxon>Ecdysozoa</taxon>
        <taxon>Arthropoda</taxon>
        <taxon>Chelicerata</taxon>
        <taxon>Arachnida</taxon>
        <taxon>Acari</taxon>
        <taxon>Parasitiformes</taxon>
        <taxon>Ixodida</taxon>
        <taxon>Ixodoidea</taxon>
        <taxon>Ixodidae</taxon>
        <taxon>Rhipicephalinae</taxon>
        <taxon>Rhipicephalus</taxon>
        <taxon>Rhipicephalus</taxon>
    </lineage>
</organism>
<accession>A0A9D4PHU4</accession>
<dbReference type="AlphaFoldDB" id="A0A9D4PHU4"/>
<evidence type="ECO:0008006" key="3">
    <source>
        <dbReference type="Google" id="ProtNLM"/>
    </source>
</evidence>
<dbReference type="SUPFAM" id="SSF57362">
    <property type="entry name" value="BPTI-like"/>
    <property type="match status" value="1"/>
</dbReference>
<dbReference type="EMBL" id="JABSTV010001253">
    <property type="protein sequence ID" value="KAH7942993.1"/>
    <property type="molecule type" value="Genomic_DNA"/>
</dbReference>
<gene>
    <name evidence="1" type="ORF">HPB52_003425</name>
</gene>
<evidence type="ECO:0000313" key="1">
    <source>
        <dbReference type="EMBL" id="KAH7942993.1"/>
    </source>
</evidence>
<dbReference type="GO" id="GO:0004867">
    <property type="term" value="F:serine-type endopeptidase inhibitor activity"/>
    <property type="evidence" value="ECO:0007669"/>
    <property type="project" value="InterPro"/>
</dbReference>